<dbReference type="STRING" id="196109.A0A136JIQ9"/>
<feature type="compositionally biased region" description="Polar residues" evidence="1">
    <location>
        <begin position="147"/>
        <end position="158"/>
    </location>
</feature>
<feature type="compositionally biased region" description="Low complexity" evidence="1">
    <location>
        <begin position="159"/>
        <end position="173"/>
    </location>
</feature>
<dbReference type="InParanoid" id="A0A136JIQ9"/>
<organism evidence="3 4">
    <name type="scientific">Microdochium bolleyi</name>
    <dbReference type="NCBI Taxonomy" id="196109"/>
    <lineage>
        <taxon>Eukaryota</taxon>
        <taxon>Fungi</taxon>
        <taxon>Dikarya</taxon>
        <taxon>Ascomycota</taxon>
        <taxon>Pezizomycotina</taxon>
        <taxon>Sordariomycetes</taxon>
        <taxon>Xylariomycetidae</taxon>
        <taxon>Xylariales</taxon>
        <taxon>Microdochiaceae</taxon>
        <taxon>Microdochium</taxon>
    </lineage>
</organism>
<dbReference type="OrthoDB" id="5362269at2759"/>
<dbReference type="EMBL" id="KQ964245">
    <property type="protein sequence ID" value="KXJ97037.1"/>
    <property type="molecule type" value="Genomic_DNA"/>
</dbReference>
<dbReference type="AlphaFoldDB" id="A0A136JIQ9"/>
<feature type="compositionally biased region" description="Low complexity" evidence="1">
    <location>
        <begin position="45"/>
        <end position="56"/>
    </location>
</feature>
<sequence>MKTFSTAVLALLAASLAGAQTLPPSPTASVGCEPHGDHWHCDGPATATGAAVTTASTHDHDDDDHSHSATGTKSLAPSPTESIGCEPHGDHWHCDGPATSSAAGVGAATTSSKSHADAAGTGSLPPSPTASVGCQPHGDHWHCDGPASTTASNAAISGTSSTVRPSASTTAPAAGAGSVVVNGAAIVGGLLAAVAL</sequence>
<dbReference type="PROSITE" id="PS51257">
    <property type="entry name" value="PROKAR_LIPOPROTEIN"/>
    <property type="match status" value="1"/>
</dbReference>
<feature type="chain" id="PRO_5007293806" evidence="2">
    <location>
        <begin position="20"/>
        <end position="196"/>
    </location>
</feature>
<accession>A0A136JIQ9</accession>
<evidence type="ECO:0000313" key="4">
    <source>
        <dbReference type="Proteomes" id="UP000070501"/>
    </source>
</evidence>
<feature type="compositionally biased region" description="Low complexity" evidence="1">
    <location>
        <begin position="96"/>
        <end position="113"/>
    </location>
</feature>
<proteinExistence type="predicted"/>
<feature type="compositionally biased region" description="Basic and acidic residues" evidence="1">
    <location>
        <begin position="57"/>
        <end position="67"/>
    </location>
</feature>
<keyword evidence="4" id="KW-1185">Reference proteome</keyword>
<gene>
    <name evidence="3" type="ORF">Micbo1qcDRAFT_155780</name>
</gene>
<evidence type="ECO:0000313" key="3">
    <source>
        <dbReference type="EMBL" id="KXJ97037.1"/>
    </source>
</evidence>
<evidence type="ECO:0000256" key="1">
    <source>
        <dbReference type="SAM" id="MobiDB-lite"/>
    </source>
</evidence>
<feature type="compositionally biased region" description="Polar residues" evidence="1">
    <location>
        <begin position="71"/>
        <end position="81"/>
    </location>
</feature>
<feature type="region of interest" description="Disordered" evidence="1">
    <location>
        <begin position="41"/>
        <end position="173"/>
    </location>
</feature>
<dbReference type="Proteomes" id="UP000070501">
    <property type="component" value="Unassembled WGS sequence"/>
</dbReference>
<name>A0A136JIQ9_9PEZI</name>
<reference evidence="4" key="1">
    <citation type="submission" date="2016-02" db="EMBL/GenBank/DDBJ databases">
        <title>Draft genome sequence of Microdochium bolleyi, a fungal endophyte of beachgrass.</title>
        <authorList>
            <consortium name="DOE Joint Genome Institute"/>
            <person name="David A.S."/>
            <person name="May G."/>
            <person name="Haridas S."/>
            <person name="Lim J."/>
            <person name="Wang M."/>
            <person name="Labutti K."/>
            <person name="Lipzen A."/>
            <person name="Barry K."/>
            <person name="Grigoriev I.V."/>
        </authorList>
    </citation>
    <scope>NUCLEOTIDE SEQUENCE [LARGE SCALE GENOMIC DNA]</scope>
    <source>
        <strain evidence="4">J235TASD1</strain>
    </source>
</reference>
<evidence type="ECO:0000256" key="2">
    <source>
        <dbReference type="SAM" id="SignalP"/>
    </source>
</evidence>
<feature type="signal peptide" evidence="2">
    <location>
        <begin position="1"/>
        <end position="19"/>
    </location>
</feature>
<protein>
    <submittedName>
        <fullName evidence="3">Uncharacterized protein</fullName>
    </submittedName>
</protein>
<keyword evidence="2" id="KW-0732">Signal</keyword>